<evidence type="ECO:0000313" key="2">
    <source>
        <dbReference type="Proteomes" id="UP000017246"/>
    </source>
</evidence>
<reference evidence="1" key="2">
    <citation type="submission" date="2015-11" db="EMBL/GenBank/DDBJ databases">
        <authorList>
            <person name="Zhang Y."/>
            <person name="Guo Z."/>
        </authorList>
    </citation>
    <scope>NUCLEOTIDE SEQUENCE</scope>
</reference>
<dbReference type="AlphaFoldDB" id="A0A068XV31"/>
<proteinExistence type="predicted"/>
<reference evidence="1" key="1">
    <citation type="journal article" date="2013" name="Nature">
        <title>The genomes of four tapeworm species reveal adaptations to parasitism.</title>
        <authorList>
            <person name="Tsai I.J."/>
            <person name="Zarowiecki M."/>
            <person name="Holroyd N."/>
            <person name="Garciarrubio A."/>
            <person name="Sanchez-Flores A."/>
            <person name="Brooks K.L."/>
            <person name="Tracey A."/>
            <person name="Bobes R.J."/>
            <person name="Fragoso G."/>
            <person name="Sciutto E."/>
            <person name="Aslett M."/>
            <person name="Beasley H."/>
            <person name="Bennett H.M."/>
            <person name="Cai J."/>
            <person name="Camicia F."/>
            <person name="Clark R."/>
            <person name="Cucher M."/>
            <person name="De Silva N."/>
            <person name="Day T.A."/>
            <person name="Deplazes P."/>
            <person name="Estrada K."/>
            <person name="Fernandez C."/>
            <person name="Holland P.W."/>
            <person name="Hou J."/>
            <person name="Hu S."/>
            <person name="Huckvale T."/>
            <person name="Hung S.S."/>
            <person name="Kamenetzky L."/>
            <person name="Keane J.A."/>
            <person name="Kiss F."/>
            <person name="Koziol U."/>
            <person name="Lambert O."/>
            <person name="Liu K."/>
            <person name="Luo X."/>
            <person name="Luo Y."/>
            <person name="Macchiaroli N."/>
            <person name="Nichol S."/>
            <person name="Paps J."/>
            <person name="Parkinson J."/>
            <person name="Pouchkina-Stantcheva N."/>
            <person name="Riddiford N."/>
            <person name="Rosenzvit M."/>
            <person name="Salinas G."/>
            <person name="Wasmuth J.D."/>
            <person name="Zamanian M."/>
            <person name="Zheng Y."/>
            <person name="Cai X."/>
            <person name="Soberon X."/>
            <person name="Olson P.D."/>
            <person name="Laclette J.P."/>
            <person name="Brehm K."/>
            <person name="Berriman M."/>
            <person name="Garciarrubio A."/>
            <person name="Bobes R.J."/>
            <person name="Fragoso G."/>
            <person name="Sanchez-Flores A."/>
            <person name="Estrada K."/>
            <person name="Cevallos M.A."/>
            <person name="Morett E."/>
            <person name="Gonzalez V."/>
            <person name="Portillo T."/>
            <person name="Ochoa-Leyva A."/>
            <person name="Jose M.V."/>
            <person name="Sciutto E."/>
            <person name="Landa A."/>
            <person name="Jimenez L."/>
            <person name="Valdes V."/>
            <person name="Carrero J.C."/>
            <person name="Larralde C."/>
            <person name="Morales-Montor J."/>
            <person name="Limon-Lason J."/>
            <person name="Soberon X."/>
            <person name="Laclette J.P."/>
        </authorList>
    </citation>
    <scope>NUCLEOTIDE SEQUENCE [LARGE SCALE GENOMIC DNA]</scope>
</reference>
<protein>
    <submittedName>
        <fullName evidence="1">Uncharacterized protein</fullName>
    </submittedName>
</protein>
<gene>
    <name evidence="1" type="ORF">EmuJ_000286400</name>
</gene>
<accession>A0A068XV31</accession>
<evidence type="ECO:0000313" key="1">
    <source>
        <dbReference type="EMBL" id="CDS36112.1"/>
    </source>
</evidence>
<organism evidence="1 2">
    <name type="scientific">Echinococcus multilocularis</name>
    <name type="common">Fox tapeworm</name>
    <dbReference type="NCBI Taxonomy" id="6211"/>
    <lineage>
        <taxon>Eukaryota</taxon>
        <taxon>Metazoa</taxon>
        <taxon>Spiralia</taxon>
        <taxon>Lophotrochozoa</taxon>
        <taxon>Platyhelminthes</taxon>
        <taxon>Cestoda</taxon>
        <taxon>Eucestoda</taxon>
        <taxon>Cyclophyllidea</taxon>
        <taxon>Taeniidae</taxon>
        <taxon>Echinococcus</taxon>
    </lineage>
</organism>
<dbReference type="EMBL" id="LN901737">
    <property type="protein sequence ID" value="CDS36112.1"/>
    <property type="molecule type" value="Genomic_DNA"/>
</dbReference>
<keyword evidence="2" id="KW-1185">Reference proteome</keyword>
<sequence length="71" mass="7790">MVKELELEGVGGWMAEWVGGQEEVVSGALSSLVGWRRRRSFADGVWSARLRLSVCLGMSLEECLRGGFACQ</sequence>
<dbReference type="Proteomes" id="UP000017246">
    <property type="component" value="Unassembled WGS sequence"/>
</dbReference>
<name>A0A068XV31_ECHMU</name>